<dbReference type="Gene3D" id="1.10.357.150">
    <property type="match status" value="1"/>
</dbReference>
<comment type="similarity">
    <text evidence="3">Belongs to the ZW10 family.</text>
</comment>
<evidence type="ECO:0000256" key="9">
    <source>
        <dbReference type="ARBA" id="ARBA00023306"/>
    </source>
</evidence>
<evidence type="ECO:0000256" key="11">
    <source>
        <dbReference type="SAM" id="Coils"/>
    </source>
</evidence>
<dbReference type="GO" id="GO:0005634">
    <property type="term" value="C:nucleus"/>
    <property type="evidence" value="ECO:0007669"/>
    <property type="project" value="InterPro"/>
</dbReference>
<keyword evidence="5" id="KW-0963">Cytoplasm</keyword>
<dbReference type="PANTHER" id="PTHR12205">
    <property type="entry name" value="CENTROMERE/KINETOCHORE PROTEIN ZW10"/>
    <property type="match status" value="1"/>
</dbReference>
<keyword evidence="7" id="KW-0498">Mitosis</keyword>
<dbReference type="Pfam" id="PF20666">
    <property type="entry name" value="ZW10_C"/>
    <property type="match status" value="1"/>
</dbReference>
<dbReference type="GO" id="GO:0007094">
    <property type="term" value="P:mitotic spindle assembly checkpoint signaling"/>
    <property type="evidence" value="ECO:0007669"/>
    <property type="project" value="TreeGrafter"/>
</dbReference>
<evidence type="ECO:0000256" key="4">
    <source>
        <dbReference type="ARBA" id="ARBA00022454"/>
    </source>
</evidence>
<evidence type="ECO:0000256" key="7">
    <source>
        <dbReference type="ARBA" id="ARBA00022776"/>
    </source>
</evidence>
<feature type="domain" description="ZW10 C-terminal helical" evidence="15">
    <location>
        <begin position="548"/>
        <end position="690"/>
    </location>
</feature>
<evidence type="ECO:0000256" key="6">
    <source>
        <dbReference type="ARBA" id="ARBA00022618"/>
    </source>
</evidence>
<feature type="coiled-coil region" evidence="11">
    <location>
        <begin position="47"/>
        <end position="96"/>
    </location>
</feature>
<dbReference type="EMBL" id="VVIM01000008">
    <property type="protein sequence ID" value="KAB0795073.1"/>
    <property type="molecule type" value="Genomic_DNA"/>
</dbReference>
<keyword evidence="9" id="KW-0131">Cell cycle</keyword>
<reference evidence="16 17" key="1">
    <citation type="journal article" date="2018" name="Elife">
        <title>Firefly genomes illuminate parallel origins of bioluminescence in beetles.</title>
        <authorList>
            <person name="Fallon T.R."/>
            <person name="Lower S.E."/>
            <person name="Chang C.H."/>
            <person name="Bessho-Uehara M."/>
            <person name="Martin G.J."/>
            <person name="Bewick A.J."/>
            <person name="Behringer M."/>
            <person name="Debat H.J."/>
            <person name="Wong I."/>
            <person name="Day J.C."/>
            <person name="Suvorov A."/>
            <person name="Silva C.J."/>
            <person name="Stanger-Hall K.F."/>
            <person name="Hall D.W."/>
            <person name="Schmitz R.J."/>
            <person name="Nelson D.R."/>
            <person name="Lewis S.M."/>
            <person name="Shigenobu S."/>
            <person name="Bybee S.M."/>
            <person name="Larracuente A.M."/>
            <person name="Oba Y."/>
            <person name="Weng J.K."/>
        </authorList>
    </citation>
    <scope>NUCLEOTIDE SEQUENCE [LARGE SCALE GENOMIC DNA]</scope>
    <source>
        <strain evidence="16">1611_PpyrPB1</strain>
        <tissue evidence="16">Whole body</tissue>
    </source>
</reference>
<gene>
    <name evidence="16" type="ORF">PPYR_11912</name>
</gene>
<protein>
    <recommendedName>
        <fullName evidence="18">Centromere/kinetochore protein zw10 homolog</fullName>
    </recommendedName>
</protein>
<dbReference type="GO" id="GO:0005737">
    <property type="term" value="C:cytoplasm"/>
    <property type="evidence" value="ECO:0007669"/>
    <property type="project" value="UniProtKB-SubCell"/>
</dbReference>
<dbReference type="InParanoid" id="A0A5N4ACL8"/>
<proteinExistence type="inferred from homology"/>
<dbReference type="Pfam" id="PF22766">
    <property type="entry name" value="ZW10_C2"/>
    <property type="match status" value="1"/>
</dbReference>
<evidence type="ECO:0000259" key="12">
    <source>
        <dbReference type="Pfam" id="PF06248"/>
    </source>
</evidence>
<dbReference type="OrthoDB" id="534815at2759"/>
<feature type="domain" description="Centromere/kinetochore protein zw10 C-terminal" evidence="14">
    <location>
        <begin position="398"/>
        <end position="523"/>
    </location>
</feature>
<evidence type="ECO:0000256" key="3">
    <source>
        <dbReference type="ARBA" id="ARBA00006245"/>
    </source>
</evidence>
<keyword evidence="6" id="KW-0132">Cell division</keyword>
<keyword evidence="11" id="KW-0175">Coiled coil</keyword>
<dbReference type="GO" id="GO:0051301">
    <property type="term" value="P:cell division"/>
    <property type="evidence" value="ECO:0007669"/>
    <property type="project" value="UniProtKB-KW"/>
</dbReference>
<evidence type="ECO:0000259" key="13">
    <source>
        <dbReference type="Pfam" id="PF20665"/>
    </source>
</evidence>
<keyword evidence="17" id="KW-1185">Reference proteome</keyword>
<dbReference type="AlphaFoldDB" id="A0A5N4ACL8"/>
<dbReference type="InterPro" id="IPR048344">
    <property type="entry name" value="Zw10_middle"/>
</dbReference>
<dbReference type="Pfam" id="PF20665">
    <property type="entry name" value="Zw10_middle"/>
    <property type="match status" value="1"/>
</dbReference>
<sequence>MNDLMNALSKSKTDVDSLHKTISKCKAEVISYIEDVYVKYTEWPQCNQKLLKKVKEVLDNVNVVKERFESVTLGDLSAQQEQVDTLQRELHNCQISTSCTISLMEIHEKLLNLKDGKMKDNIIQAASELVHVGTLIMNLPGQELLDVVPSLKSTVAFEKTELAYAVTVMLEEMIVIKEAKAGRMQTYTMKIDKNTSQLRDIINTLRILNQLQSPLDNFRQSFWTCICKPILTSMTLIRTDDEGDFHTLTIVVKQTAPVKSYKDVLDKLLQVFSFVRTHFDYEITDGYKLHTFLGNGVEVELSQMLLRDILPHSDAIKSDSKQIVDDARNFQNELVKLETFAEANAILEYVDGVDAMLVNEKCNQYTVEAITIMKKDLHDMVEVGVHFDADNPLTGDQFPQCTISKSTLELLDKAEKVLLQSLTDPPAMATRTICAMQSIFYQYGSIVYGHHEKLLQTIPQQVVLYRNNCMYLAHRLSQLNDLYSSRFPPEVLPIPPLFKDQSHQLRTVGGDIFLGYVETHIQAMERTLSEYKFEPHQLSENMSPDIDKCFRQCLRQYELLKTVWQKVLPHAVYNKTIGYLVNAFCKRLLGTVLEAPDISVKNCELLVDLYKIVLTRAPRLFTDSEEINLYVDLWQRLNELVFVLTADLVSIEDRWKNGPLSTRFSPDEVRHLIKALFQTTDRRAHVLSQIVSVNKF</sequence>
<dbReference type="InterPro" id="IPR009361">
    <property type="entry name" value="Zw10_N"/>
</dbReference>
<evidence type="ECO:0000256" key="10">
    <source>
        <dbReference type="ARBA" id="ARBA00023328"/>
    </source>
</evidence>
<dbReference type="Proteomes" id="UP000327044">
    <property type="component" value="Unassembled WGS sequence"/>
</dbReference>
<keyword evidence="10" id="KW-0137">Centromere</keyword>
<dbReference type="InterPro" id="IPR048343">
    <property type="entry name" value="ZW10_C"/>
</dbReference>
<dbReference type="Pfam" id="PF06248">
    <property type="entry name" value="Zw10_N"/>
    <property type="match status" value="1"/>
</dbReference>
<evidence type="ECO:0000313" key="16">
    <source>
        <dbReference type="EMBL" id="KAB0795073.1"/>
    </source>
</evidence>
<keyword evidence="8" id="KW-0995">Kinetochore</keyword>
<feature type="domain" description="Centromere/kinetochore protein zw10 N-terminal" evidence="12">
    <location>
        <begin position="20"/>
        <end position="110"/>
    </location>
</feature>
<keyword evidence="4" id="KW-0158">Chromosome</keyword>
<name>A0A5N4ACL8_PHOPY</name>
<dbReference type="InterPro" id="IPR046362">
    <property type="entry name" value="Zw10/DSL1_C_sf"/>
</dbReference>
<dbReference type="InterPro" id="IPR055148">
    <property type="entry name" value="ZW10_C_2"/>
</dbReference>
<dbReference type="PANTHER" id="PTHR12205:SF0">
    <property type="entry name" value="CENTROMERE_KINETOCHORE PROTEIN ZW10 HOMOLOG"/>
    <property type="match status" value="1"/>
</dbReference>
<evidence type="ECO:0000259" key="15">
    <source>
        <dbReference type="Pfam" id="PF22766"/>
    </source>
</evidence>
<evidence type="ECO:0000313" key="17">
    <source>
        <dbReference type="Proteomes" id="UP000327044"/>
    </source>
</evidence>
<comment type="caution">
    <text evidence="16">The sequence shown here is derived from an EMBL/GenBank/DDBJ whole genome shotgun (WGS) entry which is preliminary data.</text>
</comment>
<evidence type="ECO:0008006" key="18">
    <source>
        <dbReference type="Google" id="ProtNLM"/>
    </source>
</evidence>
<accession>A0A5N4ACL8</accession>
<dbReference type="GO" id="GO:0006888">
    <property type="term" value="P:endoplasmic reticulum to Golgi vesicle-mediated transport"/>
    <property type="evidence" value="ECO:0007669"/>
    <property type="project" value="TreeGrafter"/>
</dbReference>
<dbReference type="FunCoup" id="A0A5N4ACL8">
    <property type="interactions" value="1724"/>
</dbReference>
<evidence type="ECO:0000256" key="1">
    <source>
        <dbReference type="ARBA" id="ARBA00004496"/>
    </source>
</evidence>
<dbReference type="GO" id="GO:1990423">
    <property type="term" value="C:RZZ complex"/>
    <property type="evidence" value="ECO:0007669"/>
    <property type="project" value="TreeGrafter"/>
</dbReference>
<organism evidence="16 17">
    <name type="scientific">Photinus pyralis</name>
    <name type="common">Common eastern firefly</name>
    <name type="synonym">Lampyris pyralis</name>
    <dbReference type="NCBI Taxonomy" id="7054"/>
    <lineage>
        <taxon>Eukaryota</taxon>
        <taxon>Metazoa</taxon>
        <taxon>Ecdysozoa</taxon>
        <taxon>Arthropoda</taxon>
        <taxon>Hexapoda</taxon>
        <taxon>Insecta</taxon>
        <taxon>Pterygota</taxon>
        <taxon>Neoptera</taxon>
        <taxon>Endopterygota</taxon>
        <taxon>Coleoptera</taxon>
        <taxon>Polyphaga</taxon>
        <taxon>Elateriformia</taxon>
        <taxon>Elateroidea</taxon>
        <taxon>Lampyridae</taxon>
        <taxon>Lampyrinae</taxon>
        <taxon>Photinus</taxon>
    </lineage>
</organism>
<evidence type="ECO:0000256" key="8">
    <source>
        <dbReference type="ARBA" id="ARBA00022838"/>
    </source>
</evidence>
<evidence type="ECO:0000256" key="2">
    <source>
        <dbReference type="ARBA" id="ARBA00004629"/>
    </source>
</evidence>
<evidence type="ECO:0000259" key="14">
    <source>
        <dbReference type="Pfam" id="PF20666"/>
    </source>
</evidence>
<comment type="subcellular location">
    <subcellularLocation>
        <location evidence="2">Chromosome</location>
        <location evidence="2">Centromere</location>
        <location evidence="2">Kinetochore</location>
    </subcellularLocation>
    <subcellularLocation>
        <location evidence="1">Cytoplasm</location>
    </subcellularLocation>
</comment>
<evidence type="ECO:0000256" key="5">
    <source>
        <dbReference type="ARBA" id="ARBA00022490"/>
    </source>
</evidence>
<feature type="domain" description="Centromere/kinetochore protein zw10 middle" evidence="13">
    <location>
        <begin position="181"/>
        <end position="373"/>
    </location>
</feature>